<organism evidence="1 2">
    <name type="scientific">Helicocarpus griseus UAMH5409</name>
    <dbReference type="NCBI Taxonomy" id="1447875"/>
    <lineage>
        <taxon>Eukaryota</taxon>
        <taxon>Fungi</taxon>
        <taxon>Dikarya</taxon>
        <taxon>Ascomycota</taxon>
        <taxon>Pezizomycotina</taxon>
        <taxon>Eurotiomycetes</taxon>
        <taxon>Eurotiomycetidae</taxon>
        <taxon>Onygenales</taxon>
        <taxon>Ajellomycetaceae</taxon>
        <taxon>Helicocarpus</taxon>
    </lineage>
</organism>
<keyword evidence="2" id="KW-1185">Reference proteome</keyword>
<sequence>MVGAQNQAAVDGACALNILRDLKNTVNTYVPHAPVNRQRQIFFSVVTEGPIHELWVHYQIDEAYHMTLLRIWRTTIPKEAREFVRSPGKILSWGDLTGIETALRQQRTE</sequence>
<dbReference type="AlphaFoldDB" id="A0A2B7WTJ8"/>
<dbReference type="EMBL" id="PDNB01000197">
    <property type="protein sequence ID" value="PGG99800.1"/>
    <property type="molecule type" value="Genomic_DNA"/>
</dbReference>
<dbReference type="Proteomes" id="UP000223968">
    <property type="component" value="Unassembled WGS sequence"/>
</dbReference>
<protein>
    <submittedName>
        <fullName evidence="1">Uncharacterized protein</fullName>
    </submittedName>
</protein>
<accession>A0A2B7WTJ8</accession>
<name>A0A2B7WTJ8_9EURO</name>
<dbReference type="STRING" id="1447875.A0A2B7WTJ8"/>
<reference evidence="1 2" key="1">
    <citation type="submission" date="2017-10" db="EMBL/GenBank/DDBJ databases">
        <title>Comparative genomics in systemic dimorphic fungi from Ajellomycetaceae.</title>
        <authorList>
            <person name="Munoz J.F."/>
            <person name="Mcewen J.G."/>
            <person name="Clay O.K."/>
            <person name="Cuomo C.A."/>
        </authorList>
    </citation>
    <scope>NUCLEOTIDE SEQUENCE [LARGE SCALE GENOMIC DNA]</scope>
    <source>
        <strain evidence="1 2">UAMH5409</strain>
    </source>
</reference>
<gene>
    <name evidence="1" type="ORF">AJ79_08422</name>
</gene>
<proteinExistence type="predicted"/>
<evidence type="ECO:0000313" key="1">
    <source>
        <dbReference type="EMBL" id="PGG99800.1"/>
    </source>
</evidence>
<comment type="caution">
    <text evidence="1">The sequence shown here is derived from an EMBL/GenBank/DDBJ whole genome shotgun (WGS) entry which is preliminary data.</text>
</comment>
<dbReference type="OrthoDB" id="5372703at2759"/>
<evidence type="ECO:0000313" key="2">
    <source>
        <dbReference type="Proteomes" id="UP000223968"/>
    </source>
</evidence>